<comment type="subcellular location">
    <subcellularLocation>
        <location evidence="1">Cell membrane</location>
        <topology evidence="1">Multi-pass membrane protein</topology>
    </subcellularLocation>
</comment>
<evidence type="ECO:0000256" key="7">
    <source>
        <dbReference type="ARBA" id="ARBA00023136"/>
    </source>
</evidence>
<keyword evidence="7 9" id="KW-0472">Membrane</keyword>
<evidence type="ECO:0000259" key="10">
    <source>
        <dbReference type="PROSITE" id="PS50850"/>
    </source>
</evidence>
<dbReference type="InterPro" id="IPR004638">
    <property type="entry name" value="EmrB-like"/>
</dbReference>
<feature type="domain" description="Major facilitator superfamily (MFS) profile" evidence="10">
    <location>
        <begin position="86"/>
        <end position="528"/>
    </location>
</feature>
<keyword evidence="12" id="KW-1185">Reference proteome</keyword>
<dbReference type="CDD" id="cd17321">
    <property type="entry name" value="MFS_MMR_MDR_like"/>
    <property type="match status" value="1"/>
</dbReference>
<accession>A0A5N0T9K0</accession>
<feature type="transmembrane region" description="Helical" evidence="9">
    <location>
        <begin position="342"/>
        <end position="364"/>
    </location>
</feature>
<feature type="transmembrane region" description="Helical" evidence="9">
    <location>
        <begin position="298"/>
        <end position="321"/>
    </location>
</feature>
<feature type="transmembrane region" description="Helical" evidence="9">
    <location>
        <begin position="242"/>
        <end position="262"/>
    </location>
</feature>
<feature type="transmembrane region" description="Helical" evidence="9">
    <location>
        <begin position="181"/>
        <end position="202"/>
    </location>
</feature>
<dbReference type="PROSITE" id="PS00216">
    <property type="entry name" value="SUGAR_TRANSPORT_1"/>
    <property type="match status" value="1"/>
</dbReference>
<evidence type="ECO:0000256" key="3">
    <source>
        <dbReference type="ARBA" id="ARBA00022448"/>
    </source>
</evidence>
<dbReference type="InterPro" id="IPR005829">
    <property type="entry name" value="Sugar_transporter_CS"/>
</dbReference>
<gene>
    <name evidence="11" type="ORF">F6B40_14805</name>
</gene>
<reference evidence="12" key="1">
    <citation type="submission" date="2019-09" db="EMBL/GenBank/DDBJ databases">
        <title>Mumia zhuanghuii sp. nov. isolated from the intestinal contents of plateau pika (Ochotona curzoniae) in the Qinghai-Tibet plateau of China.</title>
        <authorList>
            <person name="Tian Z."/>
        </authorList>
    </citation>
    <scope>NUCLEOTIDE SEQUENCE [LARGE SCALE GENOMIC DNA]</scope>
    <source>
        <strain evidence="12">L-033</strain>
    </source>
</reference>
<evidence type="ECO:0000256" key="1">
    <source>
        <dbReference type="ARBA" id="ARBA00004651"/>
    </source>
</evidence>
<feature type="transmembrane region" description="Helical" evidence="9">
    <location>
        <begin position="506"/>
        <end position="524"/>
    </location>
</feature>
<organism evidence="11 12">
    <name type="scientific">Microbacterium caowuchunii</name>
    <dbReference type="NCBI Taxonomy" id="2614638"/>
    <lineage>
        <taxon>Bacteria</taxon>
        <taxon>Bacillati</taxon>
        <taxon>Actinomycetota</taxon>
        <taxon>Actinomycetes</taxon>
        <taxon>Micrococcales</taxon>
        <taxon>Microbacteriaceae</taxon>
        <taxon>Microbacterium</taxon>
    </lineage>
</organism>
<feature type="transmembrane region" description="Helical" evidence="9">
    <location>
        <begin position="376"/>
        <end position="398"/>
    </location>
</feature>
<evidence type="ECO:0000256" key="9">
    <source>
        <dbReference type="SAM" id="Phobius"/>
    </source>
</evidence>
<keyword evidence="3" id="KW-0813">Transport</keyword>
<dbReference type="InterPro" id="IPR036259">
    <property type="entry name" value="MFS_trans_sf"/>
</dbReference>
<dbReference type="PROSITE" id="PS50850">
    <property type="entry name" value="MFS"/>
    <property type="match status" value="1"/>
</dbReference>
<dbReference type="InterPro" id="IPR011701">
    <property type="entry name" value="MFS"/>
</dbReference>
<feature type="transmembrane region" description="Helical" evidence="9">
    <location>
        <begin position="274"/>
        <end position="292"/>
    </location>
</feature>
<dbReference type="Proteomes" id="UP000326838">
    <property type="component" value="Unassembled WGS sequence"/>
</dbReference>
<comment type="caution">
    <text evidence="11">The sequence shown here is derived from an EMBL/GenBank/DDBJ whole genome shotgun (WGS) entry which is preliminary data.</text>
</comment>
<dbReference type="EMBL" id="VYUY01000022">
    <property type="protein sequence ID" value="KAA9129959.1"/>
    <property type="molecule type" value="Genomic_DNA"/>
</dbReference>
<dbReference type="InterPro" id="IPR020846">
    <property type="entry name" value="MFS_dom"/>
</dbReference>
<dbReference type="AlphaFoldDB" id="A0A5N0T9K0"/>
<feature type="transmembrane region" description="Helical" evidence="9">
    <location>
        <begin position="476"/>
        <end position="494"/>
    </location>
</feature>
<dbReference type="SUPFAM" id="SSF103473">
    <property type="entry name" value="MFS general substrate transporter"/>
    <property type="match status" value="1"/>
</dbReference>
<dbReference type="GO" id="GO:0022857">
    <property type="term" value="F:transmembrane transporter activity"/>
    <property type="evidence" value="ECO:0007669"/>
    <property type="project" value="InterPro"/>
</dbReference>
<evidence type="ECO:0000256" key="2">
    <source>
        <dbReference type="ARBA" id="ARBA00008537"/>
    </source>
</evidence>
<evidence type="ECO:0000256" key="4">
    <source>
        <dbReference type="ARBA" id="ARBA00022475"/>
    </source>
</evidence>
<dbReference type="PANTHER" id="PTHR42718:SF9">
    <property type="entry name" value="MAJOR FACILITATOR SUPERFAMILY MULTIDRUG TRANSPORTER MFSC"/>
    <property type="match status" value="1"/>
</dbReference>
<dbReference type="NCBIfam" id="TIGR00711">
    <property type="entry name" value="efflux_EmrB"/>
    <property type="match status" value="1"/>
</dbReference>
<dbReference type="Pfam" id="PF07690">
    <property type="entry name" value="MFS_1"/>
    <property type="match status" value="1"/>
</dbReference>
<keyword evidence="6 9" id="KW-1133">Transmembrane helix</keyword>
<evidence type="ECO:0000256" key="5">
    <source>
        <dbReference type="ARBA" id="ARBA00022692"/>
    </source>
</evidence>
<evidence type="ECO:0000313" key="11">
    <source>
        <dbReference type="EMBL" id="KAA9129959.1"/>
    </source>
</evidence>
<feature type="transmembrane region" description="Helical" evidence="9">
    <location>
        <begin position="405"/>
        <end position="423"/>
    </location>
</feature>
<comment type="similarity">
    <text evidence="2">Belongs to the major facilitator superfamily. EmrB family.</text>
</comment>
<feature type="transmembrane region" description="Helical" evidence="9">
    <location>
        <begin position="209"/>
        <end position="230"/>
    </location>
</feature>
<evidence type="ECO:0000256" key="6">
    <source>
        <dbReference type="ARBA" id="ARBA00022989"/>
    </source>
</evidence>
<feature type="transmembrane region" description="Helical" evidence="9">
    <location>
        <begin position="81"/>
        <end position="101"/>
    </location>
</feature>
<feature type="transmembrane region" description="Helical" evidence="9">
    <location>
        <begin position="152"/>
        <end position="175"/>
    </location>
</feature>
<name>A0A5N0T9K0_9MICO</name>
<sequence length="534" mass="55858">MAAPASSAVGRTDPVRPLWTKDWHAFPEAAMTPRDATPSRTRGHRSEGAVATESHQRHVIRSMARVVPHTAKEGRVMVKNATNISLTLVCCLSQFLHNVYGSAINMALPAISKDLGAGVESLQWLVSAYIIALASMLTFAGTLADRWGRKRVLALGNLVMVIGAVVCALSDAVPWLIVGRVIQGIGSALIAPAGLSLLTAAFPQVSAKAVAVMWWTTVGTASLAAGPILGGLLVRDFGWQSIFWAGVPLGLLALVLGVVLLRESRSDAPDPFDPLGQLLLTVLLATLAFTLIEGVHLGWTSPAVLVCACAAAVSLVVLVPVELRKKYPLIPVRLFRRASFSTGLVTAVLGYLALAALLFLNTFYLQAERGLDASSAGLMTLPLAGGATASALLAARFVEEKRSRLALLISGALMTVGGVALWATESAPLWTVILPYLVFGFGFGLIADPVSVTALSSLPPEEAGLASSLISTSKQVGQMLGIALAGTLLAAAAGTSEATEFTEMGGWVWALLVSAGLAIVALNVRRRKARAART</sequence>
<dbReference type="Gene3D" id="1.20.1250.20">
    <property type="entry name" value="MFS general substrate transporter like domains"/>
    <property type="match status" value="1"/>
</dbReference>
<keyword evidence="4" id="KW-1003">Cell membrane</keyword>
<evidence type="ECO:0000256" key="8">
    <source>
        <dbReference type="SAM" id="MobiDB-lite"/>
    </source>
</evidence>
<dbReference type="GO" id="GO:0005886">
    <property type="term" value="C:plasma membrane"/>
    <property type="evidence" value="ECO:0007669"/>
    <property type="project" value="UniProtKB-SubCell"/>
</dbReference>
<proteinExistence type="inferred from homology"/>
<keyword evidence="5 9" id="KW-0812">Transmembrane</keyword>
<evidence type="ECO:0000313" key="12">
    <source>
        <dbReference type="Proteomes" id="UP000326838"/>
    </source>
</evidence>
<feature type="region of interest" description="Disordered" evidence="8">
    <location>
        <begin position="29"/>
        <end position="54"/>
    </location>
</feature>
<feature type="transmembrane region" description="Helical" evidence="9">
    <location>
        <begin position="121"/>
        <end position="140"/>
    </location>
</feature>
<dbReference type="Gene3D" id="1.20.1720.10">
    <property type="entry name" value="Multidrug resistance protein D"/>
    <property type="match status" value="1"/>
</dbReference>
<protein>
    <submittedName>
        <fullName evidence="11">MFS transporter</fullName>
    </submittedName>
</protein>
<feature type="transmembrane region" description="Helical" evidence="9">
    <location>
        <begin position="429"/>
        <end position="455"/>
    </location>
</feature>
<dbReference type="PANTHER" id="PTHR42718">
    <property type="entry name" value="MAJOR FACILITATOR SUPERFAMILY MULTIDRUG TRANSPORTER MFSC"/>
    <property type="match status" value="1"/>
</dbReference>